<reference evidence="2 3" key="1">
    <citation type="submission" date="2019-02" db="EMBL/GenBank/DDBJ databases">
        <title>Deep-cultivation of Planctomycetes and their phenomic and genomic characterization uncovers novel biology.</title>
        <authorList>
            <person name="Wiegand S."/>
            <person name="Jogler M."/>
            <person name="Boedeker C."/>
            <person name="Pinto D."/>
            <person name="Vollmers J."/>
            <person name="Rivas-Marin E."/>
            <person name="Kohn T."/>
            <person name="Peeters S.H."/>
            <person name="Heuer A."/>
            <person name="Rast P."/>
            <person name="Oberbeckmann S."/>
            <person name="Bunk B."/>
            <person name="Jeske O."/>
            <person name="Meyerdierks A."/>
            <person name="Storesund J.E."/>
            <person name="Kallscheuer N."/>
            <person name="Luecker S."/>
            <person name="Lage O.M."/>
            <person name="Pohl T."/>
            <person name="Merkel B.J."/>
            <person name="Hornburger P."/>
            <person name="Mueller R.-W."/>
            <person name="Bruemmer F."/>
            <person name="Labrenz M."/>
            <person name="Spormann A.M."/>
            <person name="Op den Camp H."/>
            <person name="Overmann J."/>
            <person name="Amann R."/>
            <person name="Jetten M.S.M."/>
            <person name="Mascher T."/>
            <person name="Medema M.H."/>
            <person name="Devos D.P."/>
            <person name="Kaster A.-K."/>
            <person name="Ovreas L."/>
            <person name="Rohde M."/>
            <person name="Galperin M.Y."/>
            <person name="Jogler C."/>
        </authorList>
    </citation>
    <scope>NUCLEOTIDE SEQUENCE [LARGE SCALE GENOMIC DNA]</scope>
    <source>
        <strain evidence="2 3">Poly30</strain>
    </source>
</reference>
<name>A0A518EUH7_9BACT</name>
<evidence type="ECO:0008006" key="4">
    <source>
        <dbReference type="Google" id="ProtNLM"/>
    </source>
</evidence>
<dbReference type="EMBL" id="CP036434">
    <property type="protein sequence ID" value="QDV07698.1"/>
    <property type="molecule type" value="Genomic_DNA"/>
</dbReference>
<keyword evidence="1" id="KW-0812">Transmembrane</keyword>
<accession>A0A518EUH7</accession>
<keyword evidence="1" id="KW-1133">Transmembrane helix</keyword>
<organism evidence="2 3">
    <name type="scientific">Saltatorellus ferox</name>
    <dbReference type="NCBI Taxonomy" id="2528018"/>
    <lineage>
        <taxon>Bacteria</taxon>
        <taxon>Pseudomonadati</taxon>
        <taxon>Planctomycetota</taxon>
        <taxon>Planctomycetia</taxon>
        <taxon>Planctomycetia incertae sedis</taxon>
        <taxon>Saltatorellus</taxon>
    </lineage>
</organism>
<dbReference type="AlphaFoldDB" id="A0A518EUH7"/>
<sequence length="158" mass="16567">MISLKHFVASTFTDLSFKKKVMVRGSLLLLGVGLAAKGYSALADSEFGSGEMTWTSVQSGAGYLGGFALGALLRMFFKLSLLVGFGLAVIGFGLSKVGLVELPFESLGDIVGAFAEASKRQMADLQEFLSGFLPASVMSGLGVASGVTQRPDWTPDDE</sequence>
<evidence type="ECO:0000313" key="2">
    <source>
        <dbReference type="EMBL" id="QDV07698.1"/>
    </source>
</evidence>
<keyword evidence="1" id="KW-0472">Membrane</keyword>
<gene>
    <name evidence="2" type="ORF">Poly30_32280</name>
</gene>
<proteinExistence type="predicted"/>
<feature type="transmembrane region" description="Helical" evidence="1">
    <location>
        <begin position="67"/>
        <end position="94"/>
    </location>
</feature>
<evidence type="ECO:0000256" key="1">
    <source>
        <dbReference type="SAM" id="Phobius"/>
    </source>
</evidence>
<keyword evidence="3" id="KW-1185">Reference proteome</keyword>
<evidence type="ECO:0000313" key="3">
    <source>
        <dbReference type="Proteomes" id="UP000320390"/>
    </source>
</evidence>
<protein>
    <recommendedName>
        <fullName evidence="4">FUN14 family protein</fullName>
    </recommendedName>
</protein>
<dbReference type="RefSeq" id="WP_145199039.1">
    <property type="nucleotide sequence ID" value="NZ_CP036434.1"/>
</dbReference>
<dbReference type="Proteomes" id="UP000320390">
    <property type="component" value="Chromosome"/>
</dbReference>